<protein>
    <recommendedName>
        <fullName evidence="3">Tetracyclin repressor-like C-terminal domain-containing protein</fullName>
    </recommendedName>
</protein>
<dbReference type="AlphaFoldDB" id="A0A4R4PE88"/>
<dbReference type="Proteomes" id="UP000295431">
    <property type="component" value="Unassembled WGS sequence"/>
</dbReference>
<proteinExistence type="predicted"/>
<gene>
    <name evidence="1" type="ORF">E1284_01860</name>
</gene>
<keyword evidence="2" id="KW-1185">Reference proteome</keyword>
<evidence type="ECO:0000313" key="2">
    <source>
        <dbReference type="Proteomes" id="UP000295431"/>
    </source>
</evidence>
<accession>A0A4R4PE88</accession>
<name>A0A4R4PE88_9ACTN</name>
<comment type="caution">
    <text evidence="1">The sequence shown here is derived from an EMBL/GenBank/DDBJ whole genome shotgun (WGS) entry which is preliminary data.</text>
</comment>
<evidence type="ECO:0000313" key="1">
    <source>
        <dbReference type="EMBL" id="TDC19910.1"/>
    </source>
</evidence>
<dbReference type="EMBL" id="SMJW01000004">
    <property type="protein sequence ID" value="TDC19910.1"/>
    <property type="molecule type" value="Genomic_DNA"/>
</dbReference>
<reference evidence="1 2" key="1">
    <citation type="submission" date="2019-03" db="EMBL/GenBank/DDBJ databases">
        <title>Draft genome sequences of novel Actinobacteria.</title>
        <authorList>
            <person name="Sahin N."/>
            <person name="Ay H."/>
            <person name="Saygin H."/>
        </authorList>
    </citation>
    <scope>NUCLEOTIDE SEQUENCE [LARGE SCALE GENOMIC DNA]</scope>
    <source>
        <strain evidence="1 2">DSM 45347</strain>
    </source>
</reference>
<evidence type="ECO:0008006" key="3">
    <source>
        <dbReference type="Google" id="ProtNLM"/>
    </source>
</evidence>
<sequence length="62" mass="6395">MSAGVEAGLYDDRDAGRLTLVLSATVQGAATLIASRRITTSQGEALIDDAITLFLAATSAQR</sequence>
<organism evidence="1 2">
    <name type="scientific">Actinomadura bangladeshensis</name>
    <dbReference type="NCBI Taxonomy" id="453573"/>
    <lineage>
        <taxon>Bacteria</taxon>
        <taxon>Bacillati</taxon>
        <taxon>Actinomycetota</taxon>
        <taxon>Actinomycetes</taxon>
        <taxon>Streptosporangiales</taxon>
        <taxon>Thermomonosporaceae</taxon>
        <taxon>Actinomadura</taxon>
    </lineage>
</organism>